<sequence length="141" mass="15790">MIDNAEALISLFGSEYSASTNFIASSCNATRYPSVCLQSLWGYSIQLHQSIDQVAKIALAVSLARAKSTEEFVKRLEQGARSQIRSPSSEKRTRTPAVNLHQHSRNYHHPNQEEDDKELWKEIEMAMVEGYGGLVESRFGG</sequence>
<comment type="caution">
    <text evidence="1">The sequence shown here is derived from an EMBL/GenBank/DDBJ whole genome shotgun (WGS) entry which is preliminary data.</text>
</comment>
<proteinExistence type="predicted"/>
<evidence type="ECO:0000313" key="2">
    <source>
        <dbReference type="Proteomes" id="UP000828048"/>
    </source>
</evidence>
<dbReference type="Proteomes" id="UP000828048">
    <property type="component" value="Chromosome 4"/>
</dbReference>
<evidence type="ECO:0000313" key="1">
    <source>
        <dbReference type="EMBL" id="KAH7861726.1"/>
    </source>
</evidence>
<accession>A0ACB7Z7T3</accession>
<gene>
    <name evidence="1" type="ORF">Vadar_029940</name>
</gene>
<organism evidence="1 2">
    <name type="scientific">Vaccinium darrowii</name>
    <dbReference type="NCBI Taxonomy" id="229202"/>
    <lineage>
        <taxon>Eukaryota</taxon>
        <taxon>Viridiplantae</taxon>
        <taxon>Streptophyta</taxon>
        <taxon>Embryophyta</taxon>
        <taxon>Tracheophyta</taxon>
        <taxon>Spermatophyta</taxon>
        <taxon>Magnoliopsida</taxon>
        <taxon>eudicotyledons</taxon>
        <taxon>Gunneridae</taxon>
        <taxon>Pentapetalae</taxon>
        <taxon>asterids</taxon>
        <taxon>Ericales</taxon>
        <taxon>Ericaceae</taxon>
        <taxon>Vaccinioideae</taxon>
        <taxon>Vaccinieae</taxon>
        <taxon>Vaccinium</taxon>
    </lineage>
</organism>
<protein>
    <submittedName>
        <fullName evidence="1">Uncharacterized protein</fullName>
    </submittedName>
</protein>
<keyword evidence="2" id="KW-1185">Reference proteome</keyword>
<dbReference type="EMBL" id="CM037154">
    <property type="protein sequence ID" value="KAH7861726.1"/>
    <property type="molecule type" value="Genomic_DNA"/>
</dbReference>
<name>A0ACB7Z7T3_9ERIC</name>
<reference evidence="1 2" key="1">
    <citation type="journal article" date="2021" name="Hortic Res">
        <title>High-quality reference genome and annotation aids understanding of berry development for evergreen blueberry (Vaccinium darrowii).</title>
        <authorList>
            <person name="Yu J."/>
            <person name="Hulse-Kemp A.M."/>
            <person name="Babiker E."/>
            <person name="Staton M."/>
        </authorList>
    </citation>
    <scope>NUCLEOTIDE SEQUENCE [LARGE SCALE GENOMIC DNA]</scope>
    <source>
        <strain evidence="2">cv. NJ 8807/NJ 8810</strain>
        <tissue evidence="1">Young leaf</tissue>
    </source>
</reference>